<name>A0AAW2W1K2_SESRA</name>
<organism evidence="2">
    <name type="scientific">Sesamum radiatum</name>
    <name type="common">Black benniseed</name>
    <dbReference type="NCBI Taxonomy" id="300843"/>
    <lineage>
        <taxon>Eukaryota</taxon>
        <taxon>Viridiplantae</taxon>
        <taxon>Streptophyta</taxon>
        <taxon>Embryophyta</taxon>
        <taxon>Tracheophyta</taxon>
        <taxon>Spermatophyta</taxon>
        <taxon>Magnoliopsida</taxon>
        <taxon>eudicotyledons</taxon>
        <taxon>Gunneridae</taxon>
        <taxon>Pentapetalae</taxon>
        <taxon>asterids</taxon>
        <taxon>lamiids</taxon>
        <taxon>Lamiales</taxon>
        <taxon>Pedaliaceae</taxon>
        <taxon>Sesamum</taxon>
    </lineage>
</organism>
<dbReference type="InterPro" id="IPR056924">
    <property type="entry name" value="SH3_Tf2-1"/>
</dbReference>
<evidence type="ECO:0000259" key="1">
    <source>
        <dbReference type="Pfam" id="PF24626"/>
    </source>
</evidence>
<gene>
    <name evidence="2" type="ORF">Sradi_0169000</name>
</gene>
<sequence length="153" mass="17124">MLEKYLRHSVRCTQKDWVKLLDVAQLCFNVQKGSSTNKIALEIATGQQSLLPHTIDSPQGVDSLSLEVSPKNGSKTLTSLEFAWRKAQKRMKKYANENCGFIEFNGGDIVMVKVTCNYRSHQGERSSVDAKYVGALPIIKRIGTMAYKIELPS</sequence>
<evidence type="ECO:0000313" key="2">
    <source>
        <dbReference type="EMBL" id="KAL0434611.1"/>
    </source>
</evidence>
<protein>
    <recommendedName>
        <fullName evidence="1">Tf2-1-like SH3-like domain-containing protein</fullName>
    </recommendedName>
</protein>
<feature type="domain" description="Tf2-1-like SH3-like" evidence="1">
    <location>
        <begin position="107"/>
        <end position="153"/>
    </location>
</feature>
<reference evidence="2" key="2">
    <citation type="journal article" date="2024" name="Plant">
        <title>Genomic evolution and insights into agronomic trait innovations of Sesamum species.</title>
        <authorList>
            <person name="Miao H."/>
            <person name="Wang L."/>
            <person name="Qu L."/>
            <person name="Liu H."/>
            <person name="Sun Y."/>
            <person name="Le M."/>
            <person name="Wang Q."/>
            <person name="Wei S."/>
            <person name="Zheng Y."/>
            <person name="Lin W."/>
            <person name="Duan Y."/>
            <person name="Cao H."/>
            <person name="Xiong S."/>
            <person name="Wang X."/>
            <person name="Wei L."/>
            <person name="Li C."/>
            <person name="Ma Q."/>
            <person name="Ju M."/>
            <person name="Zhao R."/>
            <person name="Li G."/>
            <person name="Mu C."/>
            <person name="Tian Q."/>
            <person name="Mei H."/>
            <person name="Zhang T."/>
            <person name="Gao T."/>
            <person name="Zhang H."/>
        </authorList>
    </citation>
    <scope>NUCLEOTIDE SEQUENCE</scope>
    <source>
        <strain evidence="2">G02</strain>
    </source>
</reference>
<accession>A0AAW2W1K2</accession>
<dbReference type="EMBL" id="JACGWJ010000002">
    <property type="protein sequence ID" value="KAL0434611.1"/>
    <property type="molecule type" value="Genomic_DNA"/>
</dbReference>
<reference evidence="2" key="1">
    <citation type="submission" date="2020-06" db="EMBL/GenBank/DDBJ databases">
        <authorList>
            <person name="Li T."/>
            <person name="Hu X."/>
            <person name="Zhang T."/>
            <person name="Song X."/>
            <person name="Zhang H."/>
            <person name="Dai N."/>
            <person name="Sheng W."/>
            <person name="Hou X."/>
            <person name="Wei L."/>
        </authorList>
    </citation>
    <scope>NUCLEOTIDE SEQUENCE</scope>
    <source>
        <strain evidence="2">G02</strain>
        <tissue evidence="2">Leaf</tissue>
    </source>
</reference>
<proteinExistence type="predicted"/>
<dbReference type="Pfam" id="PF24626">
    <property type="entry name" value="SH3_Tf2-1"/>
    <property type="match status" value="1"/>
</dbReference>
<dbReference type="AlphaFoldDB" id="A0AAW2W1K2"/>
<comment type="caution">
    <text evidence="2">The sequence shown here is derived from an EMBL/GenBank/DDBJ whole genome shotgun (WGS) entry which is preliminary data.</text>
</comment>